<dbReference type="AlphaFoldDB" id="A0A160F656"/>
<dbReference type="KEGG" id="aamy:GFC30_3119"/>
<dbReference type="PATRIC" id="fig|294699.3.peg.3223"/>
<dbReference type="Proteomes" id="UP000076865">
    <property type="component" value="Plasmid pDSM15939_1"/>
</dbReference>
<keyword evidence="2" id="KW-1185">Reference proteome</keyword>
<gene>
    <name evidence="1" type="ORF">GFC30_3119</name>
</gene>
<dbReference type="OrthoDB" id="2968867at2"/>
<dbReference type="EMBL" id="CP015439">
    <property type="protein sequence ID" value="ANB62077.1"/>
    <property type="molecule type" value="Genomic_DNA"/>
</dbReference>
<geneLocation type="plasmid" evidence="2">
    <name>pdsm15939_1</name>
</geneLocation>
<keyword evidence="1" id="KW-0614">Plasmid</keyword>
<sequence>MPLNHEHQMTVLKDILSNHQTDCCGTVSECEQIERLAKSLMANGQIDQPVKQVLPSIYDYGQAGKYSADLDSHISEHQQQLSDWVDQLT</sequence>
<accession>A0A160F656</accession>
<dbReference type="InterPro" id="IPR025547">
    <property type="entry name" value="YtzH"/>
</dbReference>
<evidence type="ECO:0000313" key="2">
    <source>
        <dbReference type="Proteomes" id="UP000076865"/>
    </source>
</evidence>
<organism evidence="1 2">
    <name type="scientific">Anoxybacteroides amylolyticum</name>
    <dbReference type="NCBI Taxonomy" id="294699"/>
    <lineage>
        <taxon>Bacteria</taxon>
        <taxon>Bacillati</taxon>
        <taxon>Bacillota</taxon>
        <taxon>Bacilli</taxon>
        <taxon>Bacillales</taxon>
        <taxon>Anoxybacillaceae</taxon>
        <taxon>Anoxybacteroides</taxon>
    </lineage>
</organism>
<protein>
    <submittedName>
        <fullName evidence="1">YtzH-like family protein</fullName>
    </submittedName>
</protein>
<reference evidence="1 2" key="1">
    <citation type="journal article" date="2006" name="Syst. Appl. Microbiol.">
        <title>Anoxybacillus amylolyticus sp. nov., a thermophilic amylase producing bacterium isolated from Mount Rittmann (Antarctica).</title>
        <authorList>
            <person name="Poli A."/>
            <person name="Esposito E."/>
            <person name="Lama L."/>
            <person name="Orlando P."/>
            <person name="Nicolaus G."/>
            <person name="de Appolonia F."/>
            <person name="Gambacorta A."/>
            <person name="Nicolaus B."/>
        </authorList>
    </citation>
    <scope>NUCLEOTIDE SEQUENCE [LARGE SCALE GENOMIC DNA]</scope>
    <source>
        <strain evidence="1 2">DSM 15939</strain>
        <plasmid evidence="2">Plasmid pdsm15939_1</plasmid>
    </source>
</reference>
<proteinExistence type="predicted"/>
<name>A0A160F656_9BACL</name>
<evidence type="ECO:0000313" key="1">
    <source>
        <dbReference type="EMBL" id="ANB62077.1"/>
    </source>
</evidence>
<dbReference type="RefSeq" id="WP_066327750.1">
    <property type="nucleotide sequence ID" value="NZ_CP015439.1"/>
</dbReference>
<dbReference type="Pfam" id="PF14165">
    <property type="entry name" value="YtzH"/>
    <property type="match status" value="1"/>
</dbReference>